<name>A0A5B6TKC2_9BACT</name>
<organism evidence="1 2">
    <name type="scientific">Rufibacter hautae</name>
    <dbReference type="NCBI Taxonomy" id="2595005"/>
    <lineage>
        <taxon>Bacteria</taxon>
        <taxon>Pseudomonadati</taxon>
        <taxon>Bacteroidota</taxon>
        <taxon>Cytophagia</taxon>
        <taxon>Cytophagales</taxon>
        <taxon>Hymenobacteraceae</taxon>
        <taxon>Rufibacter</taxon>
    </lineage>
</organism>
<protein>
    <recommendedName>
        <fullName evidence="3">Type II toxin-antitoxin system HicA family toxin</fullName>
    </recommendedName>
</protein>
<gene>
    <name evidence="1" type="ORF">FOA19_04300</name>
</gene>
<reference evidence="1 2" key="1">
    <citation type="submission" date="2019-07" db="EMBL/GenBank/DDBJ databases">
        <title>Rufibacter sp. nov., isolated from lake sediment.</title>
        <authorList>
            <person name="Qu J.-H."/>
        </authorList>
    </citation>
    <scope>NUCLEOTIDE SEQUENCE [LARGE SCALE GENOMIC DNA]</scope>
    <source>
        <strain evidence="1 2">NBS58-1</strain>
    </source>
</reference>
<dbReference type="AlphaFoldDB" id="A0A5B6TKC2"/>
<keyword evidence="2" id="KW-1185">Reference proteome</keyword>
<dbReference type="RefSeq" id="WP_149089540.1">
    <property type="nucleotide sequence ID" value="NZ_VKKY01000001.1"/>
</dbReference>
<sequence length="91" mass="10580">MAVLDPKKAISNLLQKGFIKESSHHHYYEFWHDNKLVARTYSSHNGQELNDFLIASMAKQCGMPKKFFIEFAKCTKSKEDFINLLKEKGDI</sequence>
<evidence type="ECO:0000313" key="2">
    <source>
        <dbReference type="Proteomes" id="UP000324133"/>
    </source>
</evidence>
<dbReference type="SUPFAM" id="SSF54786">
    <property type="entry name" value="YcfA/nrd intein domain"/>
    <property type="match status" value="1"/>
</dbReference>
<dbReference type="Proteomes" id="UP000324133">
    <property type="component" value="Unassembled WGS sequence"/>
</dbReference>
<proteinExistence type="predicted"/>
<evidence type="ECO:0008006" key="3">
    <source>
        <dbReference type="Google" id="ProtNLM"/>
    </source>
</evidence>
<accession>A0A5B6TKC2</accession>
<comment type="caution">
    <text evidence="1">The sequence shown here is derived from an EMBL/GenBank/DDBJ whole genome shotgun (WGS) entry which is preliminary data.</text>
</comment>
<dbReference type="OrthoDB" id="671511at2"/>
<evidence type="ECO:0000313" key="1">
    <source>
        <dbReference type="EMBL" id="KAA3439900.1"/>
    </source>
</evidence>
<dbReference type="EMBL" id="VKKY01000001">
    <property type="protein sequence ID" value="KAA3439900.1"/>
    <property type="molecule type" value="Genomic_DNA"/>
</dbReference>